<keyword evidence="1" id="KW-0732">Signal</keyword>
<dbReference type="SMART" id="SM00700">
    <property type="entry name" value="JHBP"/>
    <property type="match status" value="1"/>
</dbReference>
<evidence type="ECO:0000313" key="2">
    <source>
        <dbReference type="Proteomes" id="UP000504618"/>
    </source>
</evidence>
<organism evidence="2 3">
    <name type="scientific">Temnothorax curvispinosus</name>
    <dbReference type="NCBI Taxonomy" id="300111"/>
    <lineage>
        <taxon>Eukaryota</taxon>
        <taxon>Metazoa</taxon>
        <taxon>Ecdysozoa</taxon>
        <taxon>Arthropoda</taxon>
        <taxon>Hexapoda</taxon>
        <taxon>Insecta</taxon>
        <taxon>Pterygota</taxon>
        <taxon>Neoptera</taxon>
        <taxon>Endopterygota</taxon>
        <taxon>Hymenoptera</taxon>
        <taxon>Apocrita</taxon>
        <taxon>Aculeata</taxon>
        <taxon>Formicoidea</taxon>
        <taxon>Formicidae</taxon>
        <taxon>Myrmicinae</taxon>
        <taxon>Temnothorax</taxon>
    </lineage>
</organism>
<dbReference type="PANTHER" id="PTHR11008">
    <property type="entry name" value="PROTEIN TAKEOUT-LIKE PROTEIN"/>
    <property type="match status" value="1"/>
</dbReference>
<name>A0A6J1PUA1_9HYME</name>
<feature type="chain" id="PRO_5026774914" evidence="1">
    <location>
        <begin position="18"/>
        <end position="244"/>
    </location>
</feature>
<dbReference type="GO" id="GO:0005615">
    <property type="term" value="C:extracellular space"/>
    <property type="evidence" value="ECO:0007669"/>
    <property type="project" value="TreeGrafter"/>
</dbReference>
<reference evidence="3" key="1">
    <citation type="submission" date="2025-08" db="UniProtKB">
        <authorList>
            <consortium name="RefSeq"/>
        </authorList>
    </citation>
    <scope>IDENTIFICATION</scope>
    <source>
        <tissue evidence="3">Whole body</tissue>
    </source>
</reference>
<dbReference type="AlphaFoldDB" id="A0A6J1PUA1"/>
<protein>
    <submittedName>
        <fullName evidence="3">Uncharacterized protein LOC112455636</fullName>
    </submittedName>
</protein>
<dbReference type="Pfam" id="PF06585">
    <property type="entry name" value="JHBP"/>
    <property type="match status" value="1"/>
</dbReference>
<dbReference type="GeneID" id="112455636"/>
<keyword evidence="2" id="KW-1185">Reference proteome</keyword>
<dbReference type="RefSeq" id="XP_024873444.1">
    <property type="nucleotide sequence ID" value="XM_025017676.1"/>
</dbReference>
<evidence type="ECO:0000256" key="1">
    <source>
        <dbReference type="SAM" id="SignalP"/>
    </source>
</evidence>
<dbReference type="Gene3D" id="3.15.10.30">
    <property type="entry name" value="Haemolymph juvenile hormone binding protein"/>
    <property type="match status" value="1"/>
</dbReference>
<sequence length="244" mass="27767">MLFYVLSVLSIVVYGLSSDTGFKLPVTTCKRNSNDYSACLKRVLEKAWPQFVAGLPEFDFPPLDPLFYKYGKIIFNSNDIHAEVISSNLSGIGLSKTRFSDVRTHFLDDIFGLEIDAQVPRIFLEAAVKINGTLNVFRIVNEGNLSVTANDMRGTCNLTGHVVNDTWIVEHFRIAPSIGKFKVSFDNLFEDNKELNNLVITFVNEYWPIIYREVLPFLSDVADPWLVEFTNKFFSKVPFSKIFP</sequence>
<feature type="signal peptide" evidence="1">
    <location>
        <begin position="1"/>
        <end position="17"/>
    </location>
</feature>
<proteinExistence type="predicted"/>
<dbReference type="InterPro" id="IPR038606">
    <property type="entry name" value="To_sf"/>
</dbReference>
<accession>A0A6J1PUA1</accession>
<dbReference type="InterPro" id="IPR010562">
    <property type="entry name" value="Haemolymph_juvenile_hormone-bd"/>
</dbReference>
<dbReference type="OrthoDB" id="7546384at2759"/>
<evidence type="ECO:0000313" key="3">
    <source>
        <dbReference type="RefSeq" id="XP_024873444.1"/>
    </source>
</evidence>
<dbReference type="Proteomes" id="UP000504618">
    <property type="component" value="Unplaced"/>
</dbReference>
<gene>
    <name evidence="3" type="primary">LOC112455636</name>
</gene>
<dbReference type="PANTHER" id="PTHR11008:SF18">
    <property type="entry name" value="BCDNA.GH05536-RELATED"/>
    <property type="match status" value="1"/>
</dbReference>